<dbReference type="GO" id="GO:0030620">
    <property type="term" value="F:U2 snRNA binding"/>
    <property type="evidence" value="ECO:0007669"/>
    <property type="project" value="TreeGrafter"/>
</dbReference>
<dbReference type="GO" id="GO:0030619">
    <property type="term" value="F:U1 snRNA binding"/>
    <property type="evidence" value="ECO:0007669"/>
    <property type="project" value="TreeGrafter"/>
</dbReference>
<feature type="compositionally biased region" description="Polar residues" evidence="1">
    <location>
        <begin position="200"/>
        <end position="213"/>
    </location>
</feature>
<protein>
    <recommendedName>
        <fullName evidence="6">Coilin</fullName>
    </recommendedName>
</protein>
<dbReference type="Proteomes" id="UP000749559">
    <property type="component" value="Unassembled WGS sequence"/>
</dbReference>
<evidence type="ECO:0000259" key="2">
    <source>
        <dbReference type="Pfam" id="PF15862"/>
    </source>
</evidence>
<evidence type="ECO:0000256" key="1">
    <source>
        <dbReference type="SAM" id="MobiDB-lite"/>
    </source>
</evidence>
<dbReference type="InterPro" id="IPR031722">
    <property type="entry name" value="Coilin_N"/>
</dbReference>
<evidence type="ECO:0000259" key="3">
    <source>
        <dbReference type="Pfam" id="PF23086"/>
    </source>
</evidence>
<dbReference type="OrthoDB" id="74813at2759"/>
<feature type="compositionally biased region" description="Polar residues" evidence="1">
    <location>
        <begin position="117"/>
        <end position="131"/>
    </location>
</feature>
<name>A0A8J1UQ12_OWEFU</name>
<dbReference type="Pfam" id="PF23086">
    <property type="entry name" value="Tudor_Coilin"/>
    <property type="match status" value="1"/>
</dbReference>
<feature type="region of interest" description="Disordered" evidence="1">
    <location>
        <begin position="356"/>
        <end position="408"/>
    </location>
</feature>
<comment type="caution">
    <text evidence="4">The sequence shown here is derived from an EMBL/GenBank/DDBJ whole genome shotgun (WGS) entry which is preliminary data.</text>
</comment>
<dbReference type="GO" id="GO:0015030">
    <property type="term" value="C:Cajal body"/>
    <property type="evidence" value="ECO:0007669"/>
    <property type="project" value="TreeGrafter"/>
</dbReference>
<proteinExistence type="predicted"/>
<organism evidence="4 5">
    <name type="scientific">Owenia fusiformis</name>
    <name type="common">Polychaete worm</name>
    <dbReference type="NCBI Taxonomy" id="6347"/>
    <lineage>
        <taxon>Eukaryota</taxon>
        <taxon>Metazoa</taxon>
        <taxon>Spiralia</taxon>
        <taxon>Lophotrochozoa</taxon>
        <taxon>Annelida</taxon>
        <taxon>Polychaeta</taxon>
        <taxon>Sedentaria</taxon>
        <taxon>Canalipalpata</taxon>
        <taxon>Sabellida</taxon>
        <taxon>Oweniida</taxon>
        <taxon>Oweniidae</taxon>
        <taxon>Owenia</taxon>
    </lineage>
</organism>
<feature type="compositionally biased region" description="Basic and acidic residues" evidence="1">
    <location>
        <begin position="132"/>
        <end position="145"/>
    </location>
</feature>
<evidence type="ECO:0000313" key="4">
    <source>
        <dbReference type="EMBL" id="CAH1793598.1"/>
    </source>
</evidence>
<dbReference type="PANTHER" id="PTHR15197:SF0">
    <property type="entry name" value="COILIN"/>
    <property type="match status" value="1"/>
</dbReference>
<dbReference type="PANTHER" id="PTHR15197">
    <property type="entry name" value="COILIN P80"/>
    <property type="match status" value="1"/>
</dbReference>
<feature type="compositionally biased region" description="Polar residues" evidence="1">
    <location>
        <begin position="369"/>
        <end position="398"/>
    </location>
</feature>
<feature type="compositionally biased region" description="Basic and acidic residues" evidence="1">
    <location>
        <begin position="295"/>
        <end position="326"/>
    </location>
</feature>
<sequence length="590" mass="66839">MDDFQQEVIRRFGLKSSNTVNCFLDNVFIPKNESMCILRDNDLVVCEGVSENGITESCPLMDESQSAHDKDISDSTLLQNSSFQNETSLAVANENDDKQPQKQKKKSKKRKHKESFSENISKSDTPINDVQNNEKIEPATNETKRSEKKSKKSKHRKTNDDDNVEGVSHKNIPKNDSVIENFTESVDHIKETKESIIDTGESQNEPESNQSDTEMVDSLSIEQTKKKRKRVRKRKRKSMADNDTAMIQIYSVPETLTNNAYNRQPYNMYKNNNKTVYNHTRFNESDDNETNGPESIEKMSKNVDSDKHIESADSHPVTNEKNDNGYKEVQPATSEALMRAKLMAIASMPIEVPQECLPIHSQPPKPYKAQNSYKPSNNEQPENSGRNTPNQSNSWKNGTENEHIDSGGNFMDAFEQMQQRGVTVFSRQNRRKRSQGNNHFRILSKEEQLNTISTNVSMVLQNPIDGAVVSVESALDPEAKDTTESDCATVEKEAPVAEPCPAVDYTKYPILSSPPRDGDTIAYKVMELSETCEPGISDYKVGKVLHVDPLKLLVSIQLNQAERKIERRFDMTVEYENVILTDMCTLAVYD</sequence>
<reference evidence="4" key="1">
    <citation type="submission" date="2022-03" db="EMBL/GenBank/DDBJ databases">
        <authorList>
            <person name="Martin C."/>
        </authorList>
    </citation>
    <scope>NUCLEOTIDE SEQUENCE</scope>
</reference>
<feature type="compositionally biased region" description="Basic residues" evidence="1">
    <location>
        <begin position="146"/>
        <end position="157"/>
    </location>
</feature>
<dbReference type="Pfam" id="PF15862">
    <property type="entry name" value="Coilin_N"/>
    <property type="match status" value="1"/>
</dbReference>
<dbReference type="InterPro" id="IPR024822">
    <property type="entry name" value="Coilin"/>
</dbReference>
<dbReference type="EMBL" id="CAIIXF020000009">
    <property type="protein sequence ID" value="CAH1793598.1"/>
    <property type="molecule type" value="Genomic_DNA"/>
</dbReference>
<feature type="region of interest" description="Disordered" evidence="1">
    <location>
        <begin position="91"/>
        <end position="180"/>
    </location>
</feature>
<keyword evidence="5" id="KW-1185">Reference proteome</keyword>
<evidence type="ECO:0000313" key="5">
    <source>
        <dbReference type="Proteomes" id="UP000749559"/>
    </source>
</evidence>
<feature type="compositionally biased region" description="Basic residues" evidence="1">
    <location>
        <begin position="225"/>
        <end position="237"/>
    </location>
</feature>
<dbReference type="AlphaFoldDB" id="A0A8J1UQ12"/>
<dbReference type="GO" id="GO:0000387">
    <property type="term" value="P:spliceosomal snRNP assembly"/>
    <property type="evidence" value="ECO:0007669"/>
    <property type="project" value="TreeGrafter"/>
</dbReference>
<feature type="region of interest" description="Disordered" evidence="1">
    <location>
        <begin position="194"/>
        <end position="240"/>
    </location>
</feature>
<feature type="domain" description="Coilin N-terminal" evidence="2">
    <location>
        <begin position="3"/>
        <end position="134"/>
    </location>
</feature>
<feature type="domain" description="Coilin tudor" evidence="3">
    <location>
        <begin position="502"/>
        <end position="556"/>
    </location>
</feature>
<dbReference type="InterPro" id="IPR056398">
    <property type="entry name" value="Tudor_Coilin"/>
</dbReference>
<feature type="compositionally biased region" description="Basic residues" evidence="1">
    <location>
        <begin position="101"/>
        <end position="113"/>
    </location>
</feature>
<feature type="region of interest" description="Disordered" evidence="1">
    <location>
        <begin position="280"/>
        <end position="327"/>
    </location>
</feature>
<evidence type="ECO:0008006" key="6">
    <source>
        <dbReference type="Google" id="ProtNLM"/>
    </source>
</evidence>
<gene>
    <name evidence="4" type="ORF">OFUS_LOCUS18427</name>
</gene>
<accession>A0A8J1UQ12</accession>